<name>A0A1M2VSE9_TRAPU</name>
<feature type="compositionally biased region" description="Polar residues" evidence="3">
    <location>
        <begin position="1"/>
        <end position="13"/>
    </location>
</feature>
<keyword evidence="6" id="KW-1185">Reference proteome</keyword>
<feature type="region of interest" description="Disordered" evidence="3">
    <location>
        <begin position="1"/>
        <end position="24"/>
    </location>
</feature>
<comment type="caution">
    <text evidence="5">The sequence shown here is derived from an EMBL/GenBank/DDBJ whole genome shotgun (WGS) entry which is preliminary data.</text>
</comment>
<dbReference type="CDD" id="cd12306">
    <property type="entry name" value="RRM_II_PABPs"/>
    <property type="match status" value="1"/>
</dbReference>
<dbReference type="SUPFAM" id="SSF54928">
    <property type="entry name" value="RNA-binding domain, RBD"/>
    <property type="match status" value="1"/>
</dbReference>
<evidence type="ECO:0000256" key="1">
    <source>
        <dbReference type="ARBA" id="ARBA00022884"/>
    </source>
</evidence>
<sequence length="192" mass="21289">MTDVEATTPTINEDTVIDNAEEDDPEILLMKQRVEEMEREATKLRELQAAAEKAERSTPTGDQPMETEEEKAATDSRSIYVGNVDYSATPEEIQQHFQACGVINRVTILCDKFTGHPKGYAYVEFSETEHVDAALSMDNSLFRGRLIKVTAKRTNIPGFNARGRGRGGYRGGYRGGFRGGGAGYSPYRARGR</sequence>
<dbReference type="AlphaFoldDB" id="A0A1M2VSE9"/>
<reference evidence="5 6" key="1">
    <citation type="submission" date="2016-10" db="EMBL/GenBank/DDBJ databases">
        <title>Genome sequence of the basidiomycete white-rot fungus Trametes pubescens.</title>
        <authorList>
            <person name="Makela M.R."/>
            <person name="Granchi Z."/>
            <person name="Peng M."/>
            <person name="De Vries R.P."/>
            <person name="Grigoriev I."/>
            <person name="Riley R."/>
            <person name="Hilden K."/>
        </authorList>
    </citation>
    <scope>NUCLEOTIDE SEQUENCE [LARGE SCALE GENOMIC DNA]</scope>
    <source>
        <strain evidence="5 6">FBCC735</strain>
    </source>
</reference>
<dbReference type="Gene3D" id="3.30.70.330">
    <property type="match status" value="1"/>
</dbReference>
<evidence type="ECO:0000256" key="2">
    <source>
        <dbReference type="PROSITE-ProRule" id="PRU00176"/>
    </source>
</evidence>
<dbReference type="InterPro" id="IPR012677">
    <property type="entry name" value="Nucleotide-bd_a/b_plait_sf"/>
</dbReference>
<proteinExistence type="predicted"/>
<dbReference type="InterPro" id="IPR035979">
    <property type="entry name" value="RBD_domain_sf"/>
</dbReference>
<organism evidence="5 6">
    <name type="scientific">Trametes pubescens</name>
    <name type="common">White-rot fungus</name>
    <dbReference type="NCBI Taxonomy" id="154538"/>
    <lineage>
        <taxon>Eukaryota</taxon>
        <taxon>Fungi</taxon>
        <taxon>Dikarya</taxon>
        <taxon>Basidiomycota</taxon>
        <taxon>Agaricomycotina</taxon>
        <taxon>Agaricomycetes</taxon>
        <taxon>Polyporales</taxon>
        <taxon>Polyporaceae</taxon>
        <taxon>Trametes</taxon>
    </lineage>
</organism>
<feature type="compositionally biased region" description="Acidic residues" evidence="3">
    <location>
        <begin position="15"/>
        <end position="24"/>
    </location>
</feature>
<evidence type="ECO:0000256" key="3">
    <source>
        <dbReference type="SAM" id="MobiDB-lite"/>
    </source>
</evidence>
<evidence type="ECO:0000313" key="5">
    <source>
        <dbReference type="EMBL" id="OJT10488.1"/>
    </source>
</evidence>
<dbReference type="STRING" id="154538.A0A1M2VSE9"/>
<dbReference type="OMA" id="YRGRATY"/>
<feature type="region of interest" description="Disordered" evidence="3">
    <location>
        <begin position="44"/>
        <end position="76"/>
    </location>
</feature>
<dbReference type="GO" id="GO:0005737">
    <property type="term" value="C:cytoplasm"/>
    <property type="evidence" value="ECO:0007669"/>
    <property type="project" value="TreeGrafter"/>
</dbReference>
<dbReference type="GO" id="GO:0008143">
    <property type="term" value="F:poly(A) binding"/>
    <property type="evidence" value="ECO:0007669"/>
    <property type="project" value="TreeGrafter"/>
</dbReference>
<dbReference type="PROSITE" id="PS50102">
    <property type="entry name" value="RRM"/>
    <property type="match status" value="1"/>
</dbReference>
<protein>
    <submittedName>
        <fullName evidence="5">Polyadenylate-binding protein 2</fullName>
    </submittedName>
</protein>
<accession>A0A1M2VSE9</accession>
<keyword evidence="1 2" id="KW-0694">RNA-binding</keyword>
<evidence type="ECO:0000313" key="6">
    <source>
        <dbReference type="Proteomes" id="UP000184267"/>
    </source>
</evidence>
<dbReference type="Proteomes" id="UP000184267">
    <property type="component" value="Unassembled WGS sequence"/>
</dbReference>
<dbReference type="InterPro" id="IPR000504">
    <property type="entry name" value="RRM_dom"/>
</dbReference>
<dbReference type="PANTHER" id="PTHR23236">
    <property type="entry name" value="EUKARYOTIC TRANSLATION INITIATION FACTOR 4B/4H"/>
    <property type="match status" value="1"/>
</dbReference>
<dbReference type="EMBL" id="MNAD01000773">
    <property type="protein sequence ID" value="OJT10488.1"/>
    <property type="molecule type" value="Genomic_DNA"/>
</dbReference>
<feature type="compositionally biased region" description="Basic and acidic residues" evidence="3">
    <location>
        <begin position="44"/>
        <end position="56"/>
    </location>
</feature>
<dbReference type="Pfam" id="PF00076">
    <property type="entry name" value="RRM_1"/>
    <property type="match status" value="1"/>
</dbReference>
<gene>
    <name evidence="5" type="ORF">TRAPUB_12926</name>
</gene>
<dbReference type="PANTHER" id="PTHR23236:SF12">
    <property type="entry name" value="EUKARYOTIC INITIATION FACTOR 4B-RELATED"/>
    <property type="match status" value="1"/>
</dbReference>
<dbReference type="SMART" id="SM00360">
    <property type="entry name" value="RRM"/>
    <property type="match status" value="1"/>
</dbReference>
<evidence type="ECO:0000259" key="4">
    <source>
        <dbReference type="PROSITE" id="PS50102"/>
    </source>
</evidence>
<feature type="domain" description="RRM" evidence="4">
    <location>
        <begin position="77"/>
        <end position="154"/>
    </location>
</feature>
<dbReference type="OrthoDB" id="4726at2759"/>